<comment type="caution">
    <text evidence="3">The sequence shown here is derived from an EMBL/GenBank/DDBJ whole genome shotgun (WGS) entry which is preliminary data.</text>
</comment>
<dbReference type="Gene3D" id="3.40.50.880">
    <property type="match status" value="1"/>
</dbReference>
<dbReference type="PANTHER" id="PTHR37947:SF1">
    <property type="entry name" value="BLL2462 PROTEIN"/>
    <property type="match status" value="1"/>
</dbReference>
<dbReference type="HOGENOM" id="CLU_400015_0_0_7"/>
<dbReference type="Gene3D" id="3.40.50.410">
    <property type="entry name" value="von Willebrand factor, type A domain"/>
    <property type="match status" value="1"/>
</dbReference>
<keyword evidence="1" id="KW-0812">Transmembrane</keyword>
<gene>
    <name evidence="3" type="ORF">ETSY2_24840</name>
</gene>
<dbReference type="PANTHER" id="PTHR37947">
    <property type="entry name" value="BLL2462 PROTEIN"/>
    <property type="match status" value="1"/>
</dbReference>
<protein>
    <recommendedName>
        <fullName evidence="2">Putative glutamine amidotransferase domain-containing protein</fullName>
    </recommendedName>
</protein>
<dbReference type="Proteomes" id="UP000019140">
    <property type="component" value="Unassembled WGS sequence"/>
</dbReference>
<feature type="domain" description="Putative glutamine amidotransferase" evidence="2">
    <location>
        <begin position="418"/>
        <end position="557"/>
    </location>
</feature>
<evidence type="ECO:0000256" key="1">
    <source>
        <dbReference type="SAM" id="Phobius"/>
    </source>
</evidence>
<feature type="transmembrane region" description="Helical" evidence="1">
    <location>
        <begin position="53"/>
        <end position="74"/>
    </location>
</feature>
<dbReference type="Pfam" id="PF07090">
    <property type="entry name" value="GATase1_like"/>
    <property type="match status" value="1"/>
</dbReference>
<dbReference type="SUPFAM" id="SSF53300">
    <property type="entry name" value="vWA-like"/>
    <property type="match status" value="1"/>
</dbReference>
<dbReference type="AlphaFoldDB" id="W4M442"/>
<evidence type="ECO:0000313" key="4">
    <source>
        <dbReference type="Proteomes" id="UP000019140"/>
    </source>
</evidence>
<feature type="transmembrane region" description="Helical" evidence="1">
    <location>
        <begin position="21"/>
        <end position="41"/>
    </location>
</feature>
<dbReference type="EMBL" id="AZHX01001039">
    <property type="protein sequence ID" value="ETX05124.1"/>
    <property type="molecule type" value="Genomic_DNA"/>
</dbReference>
<name>W4M442_9BACT</name>
<dbReference type="InterPro" id="IPR036465">
    <property type="entry name" value="vWFA_dom_sf"/>
</dbReference>
<dbReference type="InterPro" id="IPR029062">
    <property type="entry name" value="Class_I_gatase-like"/>
</dbReference>
<dbReference type="PATRIC" id="fig|1429439.4.peg.4216"/>
<dbReference type="SUPFAM" id="SSF52317">
    <property type="entry name" value="Class I glutamine amidotransferase-like"/>
    <property type="match status" value="1"/>
</dbReference>
<dbReference type="InterPro" id="IPR010768">
    <property type="entry name" value="GATase1-like"/>
</dbReference>
<keyword evidence="1" id="KW-1133">Transmembrane helix</keyword>
<keyword evidence="1" id="KW-0472">Membrane</keyword>
<evidence type="ECO:0000259" key="2">
    <source>
        <dbReference type="Pfam" id="PF07090"/>
    </source>
</evidence>
<proteinExistence type="predicted"/>
<sequence>MFPMLWQTNSGLFRSTLLWEYTLPLAVIGLLAAGFIILIILQWRDLSRRVGTGTRWGLCLLRGLAYVLMLLILLNPTLMIQKVLRLLPSLAVVLDTSSSMALPDAQSQVQGQVQRTSRLGSALNYLRTGPDSPLETFAKNYQVKLYQFDETARPLSDPDLETLEANGHTTDMTGSLITLLEENRATPPAGVLLLSDGGHHGSDAGVDYLRQANLPIVTVGIGRPETYQDIHVASVQAPSLTFLHYPVTVQAALHIWGYPDTRIPVVLKRAGRAVSTQTVQVTPATSEYQVTFEVLPEDIGEFTYTVSVAPRLGEALTDNNTKTFPLSVARDKIRVLLVCGSPTWNYRFLRQAFKQDPSVDLISFVILRTPSDVVNVPESQLSLIPFPTRRLFTQELHNFDLIVFENFSFQSYFPWYYLENVRNYVRGGGAFAMVGGRLAFAQGGYAGTPIEEILPVTMRPDRNDYRALPQRMVLTPEGMRHPITRLASDPQENERVWQSFTDLDAINLVAQAKPEATVLGISSGRFAGTPTAPLLAVQRFGKGRTLALMTDYTWKWNFQMAGHLDSNQYYLQFIRQLGRWLIRDPGLKQVRIMADATEFPLGSEVTGTVKVLQDDYQPATQTTPTARLQTPAGVSQPLRLVPTQNPGEFEYRFGADDAGLYSLDVQADIDHTTHEANRLLLRVASLGGEQQNAAPNHALLRDLADQTNGTFFALDDPARPPLSSLVDFFGGQPDYKVLEEYRQRLRESFPVLILVLACLAAEWWWRRRAGLF</sequence>
<accession>W4M442</accession>
<organism evidence="3 4">
    <name type="scientific">Candidatus Entotheonella gemina</name>
    <dbReference type="NCBI Taxonomy" id="1429439"/>
    <lineage>
        <taxon>Bacteria</taxon>
        <taxon>Pseudomonadati</taxon>
        <taxon>Nitrospinota/Tectimicrobiota group</taxon>
        <taxon>Candidatus Tectimicrobiota</taxon>
        <taxon>Candidatus Entotheonellia</taxon>
        <taxon>Candidatus Entotheonellales</taxon>
        <taxon>Candidatus Entotheonellaceae</taxon>
        <taxon>Candidatus Entotheonella</taxon>
    </lineage>
</organism>
<evidence type="ECO:0000313" key="3">
    <source>
        <dbReference type="EMBL" id="ETX05124.1"/>
    </source>
</evidence>
<keyword evidence="4" id="KW-1185">Reference proteome</keyword>
<reference evidence="3 4" key="1">
    <citation type="journal article" date="2014" name="Nature">
        <title>An environmental bacterial taxon with a large and distinct metabolic repertoire.</title>
        <authorList>
            <person name="Wilson M.C."/>
            <person name="Mori T."/>
            <person name="Ruckert C."/>
            <person name="Uria A.R."/>
            <person name="Helf M.J."/>
            <person name="Takada K."/>
            <person name="Gernert C."/>
            <person name="Steffens U.A."/>
            <person name="Heycke N."/>
            <person name="Schmitt S."/>
            <person name="Rinke C."/>
            <person name="Helfrich E.J."/>
            <person name="Brachmann A.O."/>
            <person name="Gurgui C."/>
            <person name="Wakimoto T."/>
            <person name="Kracht M."/>
            <person name="Crusemann M."/>
            <person name="Hentschel U."/>
            <person name="Abe I."/>
            <person name="Matsunaga S."/>
            <person name="Kalinowski J."/>
            <person name="Takeyama H."/>
            <person name="Piel J."/>
        </authorList>
    </citation>
    <scope>NUCLEOTIDE SEQUENCE [LARGE SCALE GENOMIC DNA]</scope>
    <source>
        <strain evidence="4">TSY2</strain>
    </source>
</reference>